<organism evidence="6 7">
    <name type="scientific">Gillisia hiemivivida</name>
    <dbReference type="NCBI Taxonomy" id="291190"/>
    <lineage>
        <taxon>Bacteria</taxon>
        <taxon>Pseudomonadati</taxon>
        <taxon>Bacteroidota</taxon>
        <taxon>Flavobacteriia</taxon>
        <taxon>Flavobacteriales</taxon>
        <taxon>Flavobacteriaceae</taxon>
        <taxon>Gillisia</taxon>
    </lineage>
</organism>
<evidence type="ECO:0000256" key="3">
    <source>
        <dbReference type="ARBA" id="ARBA00022989"/>
    </source>
</evidence>
<dbReference type="Proteomes" id="UP000321367">
    <property type="component" value="Unassembled WGS sequence"/>
</dbReference>
<dbReference type="OrthoDB" id="1493324at2"/>
<evidence type="ECO:0000256" key="4">
    <source>
        <dbReference type="ARBA" id="ARBA00023136"/>
    </source>
</evidence>
<keyword evidence="7" id="KW-1185">Reference proteome</keyword>
<feature type="transmembrane region" description="Helical" evidence="5">
    <location>
        <begin position="78"/>
        <end position="97"/>
    </location>
</feature>
<accession>A0A5C6ZU33</accession>
<evidence type="ECO:0000313" key="6">
    <source>
        <dbReference type="EMBL" id="TXD94108.1"/>
    </source>
</evidence>
<gene>
    <name evidence="6" type="ORF">ES724_07530</name>
</gene>
<dbReference type="RefSeq" id="WP_146931683.1">
    <property type="nucleotide sequence ID" value="NZ_CBCSHZ010000005.1"/>
</dbReference>
<dbReference type="GO" id="GO:0016020">
    <property type="term" value="C:membrane"/>
    <property type="evidence" value="ECO:0007669"/>
    <property type="project" value="UniProtKB-SubCell"/>
</dbReference>
<sequence length="121" mass="13559">MEYVSIALQLIVGLSILNVWLIQYNKNTQWRGGSATTIKEEFAVYGLPQWSLYVIGFLKVTLAILLICGIWFPELINPAALGLAFLLAGSVFMHVKIKDPVKKSFPAFLFLVLCLILVFIL</sequence>
<keyword evidence="4 5" id="KW-0472">Membrane</keyword>
<comment type="subcellular location">
    <subcellularLocation>
        <location evidence="1">Membrane</location>
        <topology evidence="1">Multi-pass membrane protein</topology>
    </subcellularLocation>
</comment>
<comment type="caution">
    <text evidence="6">The sequence shown here is derived from an EMBL/GenBank/DDBJ whole genome shotgun (WGS) entry which is preliminary data.</text>
</comment>
<dbReference type="InterPro" id="IPR032808">
    <property type="entry name" value="DoxX"/>
</dbReference>
<feature type="transmembrane region" description="Helical" evidence="5">
    <location>
        <begin position="50"/>
        <end position="72"/>
    </location>
</feature>
<feature type="transmembrane region" description="Helical" evidence="5">
    <location>
        <begin position="104"/>
        <end position="120"/>
    </location>
</feature>
<name>A0A5C6ZU33_9FLAO</name>
<proteinExistence type="predicted"/>
<evidence type="ECO:0000256" key="1">
    <source>
        <dbReference type="ARBA" id="ARBA00004141"/>
    </source>
</evidence>
<dbReference type="AlphaFoldDB" id="A0A5C6ZU33"/>
<keyword evidence="2 5" id="KW-0812">Transmembrane</keyword>
<feature type="transmembrane region" description="Helical" evidence="5">
    <location>
        <begin position="6"/>
        <end position="24"/>
    </location>
</feature>
<dbReference type="Pfam" id="PF13564">
    <property type="entry name" value="DoxX_2"/>
    <property type="match status" value="1"/>
</dbReference>
<protein>
    <submittedName>
        <fullName evidence="6">DoxX family protein</fullName>
    </submittedName>
</protein>
<keyword evidence="3 5" id="KW-1133">Transmembrane helix</keyword>
<evidence type="ECO:0000256" key="5">
    <source>
        <dbReference type="SAM" id="Phobius"/>
    </source>
</evidence>
<evidence type="ECO:0000256" key="2">
    <source>
        <dbReference type="ARBA" id="ARBA00022692"/>
    </source>
</evidence>
<reference evidence="6 7" key="1">
    <citation type="submission" date="2019-08" db="EMBL/GenBank/DDBJ databases">
        <title>Genome sequence of Gillisia hiemivivida IC154 (type strain).</title>
        <authorList>
            <person name="Bowman J.P."/>
        </authorList>
    </citation>
    <scope>NUCLEOTIDE SEQUENCE [LARGE SCALE GENOMIC DNA]</scope>
    <source>
        <strain evidence="6 7">IC154</strain>
    </source>
</reference>
<dbReference type="EMBL" id="VORY01000006">
    <property type="protein sequence ID" value="TXD94108.1"/>
    <property type="molecule type" value="Genomic_DNA"/>
</dbReference>
<evidence type="ECO:0000313" key="7">
    <source>
        <dbReference type="Proteomes" id="UP000321367"/>
    </source>
</evidence>